<evidence type="ECO:0000256" key="1">
    <source>
        <dbReference type="ARBA" id="ARBA00006484"/>
    </source>
</evidence>
<name>A0AAN6ZHX5_9PEZI</name>
<dbReference type="GeneID" id="87815370"/>
<dbReference type="AlphaFoldDB" id="A0AAN6ZHX5"/>
<reference evidence="5" key="1">
    <citation type="journal article" date="2023" name="Mol. Phylogenet. Evol.">
        <title>Genome-scale phylogeny and comparative genomics of the fungal order Sordariales.</title>
        <authorList>
            <person name="Hensen N."/>
            <person name="Bonometti L."/>
            <person name="Westerberg I."/>
            <person name="Brannstrom I.O."/>
            <person name="Guillou S."/>
            <person name="Cros-Aarteil S."/>
            <person name="Calhoun S."/>
            <person name="Haridas S."/>
            <person name="Kuo A."/>
            <person name="Mondo S."/>
            <person name="Pangilinan J."/>
            <person name="Riley R."/>
            <person name="LaButti K."/>
            <person name="Andreopoulos B."/>
            <person name="Lipzen A."/>
            <person name="Chen C."/>
            <person name="Yan M."/>
            <person name="Daum C."/>
            <person name="Ng V."/>
            <person name="Clum A."/>
            <person name="Steindorff A."/>
            <person name="Ohm R.A."/>
            <person name="Martin F."/>
            <person name="Silar P."/>
            <person name="Natvig D.O."/>
            <person name="Lalanne C."/>
            <person name="Gautier V."/>
            <person name="Ament-Velasquez S.L."/>
            <person name="Kruys A."/>
            <person name="Hutchinson M.I."/>
            <person name="Powell A.J."/>
            <person name="Barry K."/>
            <person name="Miller A.N."/>
            <person name="Grigoriev I.V."/>
            <person name="Debuchy R."/>
            <person name="Gladieux P."/>
            <person name="Hiltunen Thoren M."/>
            <person name="Johannesson H."/>
        </authorList>
    </citation>
    <scope>NUCLEOTIDE SEQUENCE</scope>
    <source>
        <strain evidence="5">CBS 141.50</strain>
    </source>
</reference>
<sequence length="398" mass="42354">MDATITPPKDDPWGVVNMIGQSAPVDCSKPYDTSTLAGKTILITGGASGFGAAFARHWARYGAHLIIGDVNDQAGEALIAELRSSSSTGSTPNQVFVYQHCDVTSWTDQLALFKTAISASPTRSLQAVVAGAGIVENSTGPAGSVFDEPRDFDAADPAQPPPPPPLRVLAVNLTGVMYTTHLALHYLSRKSTPSSSSSQSQKDHDRHILLISSIAGLSPLPGQTEYTTSKHAVMGLFRSIRGTAWSRNGVRVNALTPYFVETPIIPAAGKLLLAGAAKADLEDVVDAATRLMADEGVKGRALCIGPKMGVVDEGVEGEAGQGHTGKEWGWGGPGVRVVEGTGVEGERKQAVWEVYGHDYERVESWVWRFLAIVNVMREVNGWTGFVKDMLGICFGRRG</sequence>
<dbReference type="PRINTS" id="PR00081">
    <property type="entry name" value="GDHRDH"/>
</dbReference>
<dbReference type="SUPFAM" id="SSF51735">
    <property type="entry name" value="NAD(P)-binding Rossmann-fold domains"/>
    <property type="match status" value="1"/>
</dbReference>
<dbReference type="PANTHER" id="PTHR43180">
    <property type="entry name" value="3-OXOACYL-(ACYL-CARRIER-PROTEIN) REDUCTASE (AFU_ORTHOLOGUE AFUA_6G11210)"/>
    <property type="match status" value="1"/>
</dbReference>
<dbReference type="PROSITE" id="PS00061">
    <property type="entry name" value="ADH_SHORT"/>
    <property type="match status" value="1"/>
</dbReference>
<dbReference type="Gene3D" id="3.40.50.720">
    <property type="entry name" value="NAD(P)-binding Rossmann-like Domain"/>
    <property type="match status" value="1"/>
</dbReference>
<comment type="similarity">
    <text evidence="1">Belongs to the short-chain dehydrogenases/reductases (SDR) family.</text>
</comment>
<dbReference type="RefSeq" id="XP_062632443.1">
    <property type="nucleotide sequence ID" value="XM_062778757.1"/>
</dbReference>
<dbReference type="InterPro" id="IPR002347">
    <property type="entry name" value="SDR_fam"/>
</dbReference>
<keyword evidence="2" id="KW-0521">NADP</keyword>
<feature type="region of interest" description="Disordered" evidence="4">
    <location>
        <begin position="143"/>
        <end position="163"/>
    </location>
</feature>
<gene>
    <name evidence="5" type="ORF">C8A04DRAFT_16185</name>
</gene>
<dbReference type="InterPro" id="IPR020904">
    <property type="entry name" value="Sc_DH/Rdtase_CS"/>
</dbReference>
<keyword evidence="3" id="KW-0560">Oxidoreductase</keyword>
<dbReference type="Proteomes" id="UP001302676">
    <property type="component" value="Unassembled WGS sequence"/>
</dbReference>
<dbReference type="GO" id="GO:0016491">
    <property type="term" value="F:oxidoreductase activity"/>
    <property type="evidence" value="ECO:0007669"/>
    <property type="project" value="UniProtKB-KW"/>
</dbReference>
<dbReference type="InterPro" id="IPR036291">
    <property type="entry name" value="NAD(P)-bd_dom_sf"/>
</dbReference>
<accession>A0AAN6ZHX5</accession>
<protein>
    <recommendedName>
        <fullName evidence="7">NAD(P)-binding protein</fullName>
    </recommendedName>
</protein>
<dbReference type="PANTHER" id="PTHR43180:SF16">
    <property type="entry name" value="BACILYSIN BIOSYNTHESIS OXIDOREDUCTASE BACC"/>
    <property type="match status" value="1"/>
</dbReference>
<comment type="caution">
    <text evidence="5">The sequence shown here is derived from an EMBL/GenBank/DDBJ whole genome shotgun (WGS) entry which is preliminary data.</text>
</comment>
<dbReference type="Pfam" id="PF00106">
    <property type="entry name" value="adh_short"/>
    <property type="match status" value="1"/>
</dbReference>
<evidence type="ECO:0000313" key="6">
    <source>
        <dbReference type="Proteomes" id="UP001302676"/>
    </source>
</evidence>
<proteinExistence type="inferred from homology"/>
<evidence type="ECO:0000313" key="5">
    <source>
        <dbReference type="EMBL" id="KAK4139072.1"/>
    </source>
</evidence>
<reference evidence="5" key="2">
    <citation type="submission" date="2023-05" db="EMBL/GenBank/DDBJ databases">
        <authorList>
            <consortium name="Lawrence Berkeley National Laboratory"/>
            <person name="Steindorff A."/>
            <person name="Hensen N."/>
            <person name="Bonometti L."/>
            <person name="Westerberg I."/>
            <person name="Brannstrom I.O."/>
            <person name="Guillou S."/>
            <person name="Cros-Aarteil S."/>
            <person name="Calhoun S."/>
            <person name="Haridas S."/>
            <person name="Kuo A."/>
            <person name="Mondo S."/>
            <person name="Pangilinan J."/>
            <person name="Riley R."/>
            <person name="Labutti K."/>
            <person name="Andreopoulos B."/>
            <person name="Lipzen A."/>
            <person name="Chen C."/>
            <person name="Yanf M."/>
            <person name="Daum C."/>
            <person name="Ng V."/>
            <person name="Clum A."/>
            <person name="Ohm R."/>
            <person name="Martin F."/>
            <person name="Silar P."/>
            <person name="Natvig D."/>
            <person name="Lalanne C."/>
            <person name="Gautier V."/>
            <person name="Ament-Velasquez S.L."/>
            <person name="Kruys A."/>
            <person name="Hutchinson M.I."/>
            <person name="Powell A.J."/>
            <person name="Barry K."/>
            <person name="Miller A.N."/>
            <person name="Grigoriev I.V."/>
            <person name="Debuchy R."/>
            <person name="Gladieux P."/>
            <person name="Thoren M.H."/>
            <person name="Johannesson H."/>
        </authorList>
    </citation>
    <scope>NUCLEOTIDE SEQUENCE</scope>
    <source>
        <strain evidence="5">CBS 141.50</strain>
    </source>
</reference>
<organism evidence="5 6">
    <name type="scientific">Dichotomopilus funicola</name>
    <dbReference type="NCBI Taxonomy" id="1934379"/>
    <lineage>
        <taxon>Eukaryota</taxon>
        <taxon>Fungi</taxon>
        <taxon>Dikarya</taxon>
        <taxon>Ascomycota</taxon>
        <taxon>Pezizomycotina</taxon>
        <taxon>Sordariomycetes</taxon>
        <taxon>Sordariomycetidae</taxon>
        <taxon>Sordariales</taxon>
        <taxon>Chaetomiaceae</taxon>
        <taxon>Dichotomopilus</taxon>
    </lineage>
</organism>
<evidence type="ECO:0000256" key="3">
    <source>
        <dbReference type="ARBA" id="ARBA00023002"/>
    </source>
</evidence>
<keyword evidence="6" id="KW-1185">Reference proteome</keyword>
<dbReference type="EMBL" id="MU853709">
    <property type="protein sequence ID" value="KAK4139072.1"/>
    <property type="molecule type" value="Genomic_DNA"/>
</dbReference>
<evidence type="ECO:0008006" key="7">
    <source>
        <dbReference type="Google" id="ProtNLM"/>
    </source>
</evidence>
<evidence type="ECO:0000256" key="4">
    <source>
        <dbReference type="SAM" id="MobiDB-lite"/>
    </source>
</evidence>
<evidence type="ECO:0000256" key="2">
    <source>
        <dbReference type="ARBA" id="ARBA00022857"/>
    </source>
</evidence>